<reference evidence="1" key="1">
    <citation type="journal article" date="2020" name="mSystems">
        <title>Genome- and Community-Level Interaction Insights into Carbon Utilization and Element Cycling Functions of Hydrothermarchaeota in Hydrothermal Sediment.</title>
        <authorList>
            <person name="Zhou Z."/>
            <person name="Liu Y."/>
            <person name="Xu W."/>
            <person name="Pan J."/>
            <person name="Luo Z.H."/>
            <person name="Li M."/>
        </authorList>
    </citation>
    <scope>NUCLEOTIDE SEQUENCE [LARGE SCALE GENOMIC DNA]</scope>
    <source>
        <strain evidence="1">SpSt-125</strain>
    </source>
</reference>
<evidence type="ECO:0000313" key="1">
    <source>
        <dbReference type="EMBL" id="HEM66505.1"/>
    </source>
</evidence>
<comment type="caution">
    <text evidence="1">The sequence shown here is derived from an EMBL/GenBank/DDBJ whole genome shotgun (WGS) entry which is preliminary data.</text>
</comment>
<proteinExistence type="predicted"/>
<dbReference type="AlphaFoldDB" id="A0A7J2U282"/>
<evidence type="ECO:0008006" key="2">
    <source>
        <dbReference type="Google" id="ProtNLM"/>
    </source>
</evidence>
<organism evidence="1">
    <name type="scientific">Ignisphaera aggregans</name>
    <dbReference type="NCBI Taxonomy" id="334771"/>
    <lineage>
        <taxon>Archaea</taxon>
        <taxon>Thermoproteota</taxon>
        <taxon>Thermoprotei</taxon>
        <taxon>Desulfurococcales</taxon>
        <taxon>Desulfurococcaceae</taxon>
        <taxon>Ignisphaera</taxon>
    </lineage>
</organism>
<protein>
    <recommendedName>
        <fullName evidence="2">DUF59 domain-containing protein</fullName>
    </recommendedName>
</protein>
<dbReference type="EMBL" id="DSEU01000017">
    <property type="protein sequence ID" value="HEM66505.1"/>
    <property type="molecule type" value="Genomic_DNA"/>
</dbReference>
<accession>A0A7J2U282</accession>
<gene>
    <name evidence="1" type="ORF">ENO26_02890</name>
</gene>
<name>A0A7J2U282_9CREN</name>
<sequence>MVDESDLDKVLRESIEIYNRYRIPEAVVEILGVDRGIIIAKFSGHFCVTCGVIDWIEDYIYILKDLGVDAHIAKVEYFTEDNYVLVKIRIDDIKSIDIQSPS</sequence>